<dbReference type="SUPFAM" id="SSF52833">
    <property type="entry name" value="Thioredoxin-like"/>
    <property type="match status" value="1"/>
</dbReference>
<dbReference type="PROSITE" id="PS50404">
    <property type="entry name" value="GST_NTER"/>
    <property type="match status" value="1"/>
</dbReference>
<keyword evidence="3" id="KW-0808">Transferase</keyword>
<reference evidence="6 7" key="1">
    <citation type="journal article" date="2009" name="Science">
        <title>Genome sequence, comparative analysis, and population genetics of the domestic horse.</title>
        <authorList>
            <consortium name="Broad Institute Genome Sequencing Platform"/>
            <consortium name="Broad Institute Whole Genome Assembly Team"/>
            <person name="Wade C.M."/>
            <person name="Giulotto E."/>
            <person name="Sigurdsson S."/>
            <person name="Zoli M."/>
            <person name="Gnerre S."/>
            <person name="Imsland F."/>
            <person name="Lear T.L."/>
            <person name="Adelson D.L."/>
            <person name="Bailey E."/>
            <person name="Bellone R.R."/>
            <person name="Bloecker H."/>
            <person name="Distl O."/>
            <person name="Edgar R.C."/>
            <person name="Garber M."/>
            <person name="Leeb T."/>
            <person name="Mauceli E."/>
            <person name="MacLeod J.N."/>
            <person name="Penedo M.C.T."/>
            <person name="Raison J.M."/>
            <person name="Sharpe T."/>
            <person name="Vogel J."/>
            <person name="Andersson L."/>
            <person name="Antczak D.F."/>
            <person name="Biagi T."/>
            <person name="Binns M.M."/>
            <person name="Chowdhary B.P."/>
            <person name="Coleman S.J."/>
            <person name="Della Valle G."/>
            <person name="Fryc S."/>
            <person name="Guerin G."/>
            <person name="Hasegawa T."/>
            <person name="Hill E.W."/>
            <person name="Jurka J."/>
            <person name="Kiialainen A."/>
            <person name="Lindgren G."/>
            <person name="Liu J."/>
            <person name="Magnani E."/>
            <person name="Mickelson J.R."/>
            <person name="Murray J."/>
            <person name="Nergadze S.G."/>
            <person name="Onofrio R."/>
            <person name="Pedroni S."/>
            <person name="Piras M.F."/>
            <person name="Raudsepp T."/>
            <person name="Rocchi M."/>
            <person name="Roeed K.H."/>
            <person name="Ryder O.A."/>
            <person name="Searle S."/>
            <person name="Skow L."/>
            <person name="Swinburne J.E."/>
            <person name="Syvaenen A.C."/>
            <person name="Tozaki T."/>
            <person name="Valberg S.J."/>
            <person name="Vaudin M."/>
            <person name="White J.R."/>
            <person name="Zody M.C."/>
            <person name="Lander E.S."/>
            <person name="Lindblad-Toh K."/>
        </authorList>
    </citation>
    <scope>NUCLEOTIDE SEQUENCE [LARGE SCALE GENOMIC DNA]</scope>
    <source>
        <strain evidence="6 7">Thoroughbred</strain>
    </source>
</reference>
<evidence type="ECO:0000259" key="5">
    <source>
        <dbReference type="PROSITE" id="PS50404"/>
    </source>
</evidence>
<comment type="similarity">
    <text evidence="1">Belongs to the GST superfamily. Pi family.</text>
</comment>
<keyword evidence="7" id="KW-1185">Reference proteome</keyword>
<dbReference type="InterPro" id="IPR004045">
    <property type="entry name" value="Glutathione_S-Trfase_N"/>
</dbReference>
<evidence type="ECO:0000256" key="4">
    <source>
        <dbReference type="ARBA" id="ARBA00032759"/>
    </source>
</evidence>
<feature type="domain" description="GST N-terminal" evidence="5">
    <location>
        <begin position="2"/>
        <end position="81"/>
    </location>
</feature>
<dbReference type="CDD" id="cd03076">
    <property type="entry name" value="GST_N_Pi"/>
    <property type="match status" value="1"/>
</dbReference>
<gene>
    <name evidence="6" type="primary">LOC100053249</name>
    <name evidence="6" type="synonym">GSTP1</name>
</gene>
<sequence>MPPYTIVYFSVRGRCEAMRMLLADQGQSWKEEVVTVDTWMQGPLKASCLYGQLPKFQDGDLTLYQSNAILRHLGRSLGLYGKDQREAALVDMVNDGVEDLRCKYVTLIYTNYVSAGTGTNTERGFVSSHPPTPPVAAADPSLGQGTWAGSGSVLGARSHYGQDTTLSLTAWAMDPVKSRALAEQCKDRRRGGRGLLTPSAGGGQEGLLGVGVGGFLSNFL</sequence>
<evidence type="ECO:0000256" key="1">
    <source>
        <dbReference type="ARBA" id="ARBA00007297"/>
    </source>
</evidence>
<dbReference type="Pfam" id="PF02798">
    <property type="entry name" value="GST_N"/>
    <property type="match status" value="1"/>
</dbReference>
<dbReference type="Gene3D" id="1.20.1050.10">
    <property type="match status" value="1"/>
</dbReference>
<dbReference type="AlphaFoldDB" id="A0A9L0SSE2"/>
<dbReference type="InterPro" id="IPR040079">
    <property type="entry name" value="Glutathione_S-Trfase"/>
</dbReference>
<organism evidence="6 7">
    <name type="scientific">Equus caballus</name>
    <name type="common">Horse</name>
    <dbReference type="NCBI Taxonomy" id="9796"/>
    <lineage>
        <taxon>Eukaryota</taxon>
        <taxon>Metazoa</taxon>
        <taxon>Chordata</taxon>
        <taxon>Craniata</taxon>
        <taxon>Vertebrata</taxon>
        <taxon>Euteleostomi</taxon>
        <taxon>Mammalia</taxon>
        <taxon>Eutheria</taxon>
        <taxon>Laurasiatheria</taxon>
        <taxon>Perissodactyla</taxon>
        <taxon>Equidae</taxon>
        <taxon>Equus</taxon>
    </lineage>
</organism>
<dbReference type="Gene3D" id="3.40.30.10">
    <property type="entry name" value="Glutaredoxin"/>
    <property type="match status" value="1"/>
</dbReference>
<evidence type="ECO:0000256" key="2">
    <source>
        <dbReference type="ARBA" id="ARBA00012452"/>
    </source>
</evidence>
<dbReference type="InterPro" id="IPR036282">
    <property type="entry name" value="Glutathione-S-Trfase_C_sf"/>
</dbReference>
<dbReference type="InterPro" id="IPR003082">
    <property type="entry name" value="GST_pi"/>
</dbReference>
<protein>
    <recommendedName>
        <fullName evidence="2">glutathione transferase</fullName>
        <ecNumber evidence="2">2.5.1.18</ecNumber>
    </recommendedName>
    <alternativeName>
        <fullName evidence="4">GST class-pi</fullName>
    </alternativeName>
</protein>
<evidence type="ECO:0000256" key="3">
    <source>
        <dbReference type="ARBA" id="ARBA00022679"/>
    </source>
</evidence>
<name>A0A9L0SSE2_HORSE</name>
<dbReference type="SUPFAM" id="SSF47616">
    <property type="entry name" value="GST C-terminal domain-like"/>
    <property type="match status" value="1"/>
</dbReference>
<evidence type="ECO:0007829" key="8">
    <source>
        <dbReference type="PeptideAtlas" id="A0A9L0SSE2"/>
    </source>
</evidence>
<dbReference type="Proteomes" id="UP000002281">
    <property type="component" value="Chromosome 12"/>
</dbReference>
<keyword evidence="8" id="KW-1267">Proteomics identification</keyword>
<reference evidence="6" key="3">
    <citation type="submission" date="2025-09" db="UniProtKB">
        <authorList>
            <consortium name="Ensembl"/>
        </authorList>
    </citation>
    <scope>IDENTIFICATION</scope>
    <source>
        <strain evidence="6">Thoroughbred</strain>
    </source>
</reference>
<proteinExistence type="evidence at protein level"/>
<dbReference type="GeneTree" id="ENSGT00940000163435"/>
<dbReference type="FunFam" id="3.40.30.10:FF:000071">
    <property type="entry name" value="Glutathione S-transferase P"/>
    <property type="match status" value="1"/>
</dbReference>
<accession>A0A9L0SSE2</accession>
<dbReference type="Ensembl" id="ENSECAT00000134385.1">
    <property type="protein sequence ID" value="ENSECAP00000077867.1"/>
    <property type="gene ID" value="ENSECAG00000020462.4"/>
</dbReference>
<dbReference type="PRINTS" id="PR01268">
    <property type="entry name" value="GSTRNSFRASEP"/>
</dbReference>
<dbReference type="InterPro" id="IPR036249">
    <property type="entry name" value="Thioredoxin-like_sf"/>
</dbReference>
<dbReference type="EC" id="2.5.1.18" evidence="2"/>
<reference evidence="6" key="2">
    <citation type="submission" date="2025-08" db="UniProtKB">
        <authorList>
            <consortium name="Ensembl"/>
        </authorList>
    </citation>
    <scope>IDENTIFICATION</scope>
    <source>
        <strain evidence="6">Thoroughbred</strain>
    </source>
</reference>
<dbReference type="PANTHER" id="PTHR11571">
    <property type="entry name" value="GLUTATHIONE S-TRANSFERASE"/>
    <property type="match status" value="1"/>
</dbReference>
<dbReference type="SFLD" id="SFLDS00019">
    <property type="entry name" value="Glutathione_Transferase_(cytos"/>
    <property type="match status" value="1"/>
</dbReference>
<dbReference type="GO" id="GO:0004364">
    <property type="term" value="F:glutathione transferase activity"/>
    <property type="evidence" value="ECO:0007669"/>
    <property type="project" value="UniProtKB-EC"/>
</dbReference>
<dbReference type="PANTHER" id="PTHR11571:SF255">
    <property type="entry name" value="GLUTATHIONE S-TRANSFERASE P"/>
    <property type="match status" value="1"/>
</dbReference>
<evidence type="ECO:0000313" key="7">
    <source>
        <dbReference type="Proteomes" id="UP000002281"/>
    </source>
</evidence>
<dbReference type="InterPro" id="IPR050213">
    <property type="entry name" value="GST_superfamily"/>
</dbReference>
<evidence type="ECO:0000313" key="6">
    <source>
        <dbReference type="Ensembl" id="ENSECAP00000077867.1"/>
    </source>
</evidence>